<dbReference type="InterPro" id="IPR017441">
    <property type="entry name" value="Protein_kinase_ATP_BS"/>
</dbReference>
<evidence type="ECO:0000313" key="14">
    <source>
        <dbReference type="EMBL" id="PWA61568.1"/>
    </source>
</evidence>
<dbReference type="Pfam" id="PF08276">
    <property type="entry name" value="PAN_2"/>
    <property type="match status" value="1"/>
</dbReference>
<sequence length="469" mass="53271">MDESATSPTQLSANVPENVVMKLKKKGYEKIDQQRKKLCLKLPILEHPCSFVILQFVLSADNKDDPAPGLFTLEVEPSKKQYICKWNGSKQYWTSGPWNGHSFEDVPETRLNSFYNFSFYTNKNESYFTYSMYDPSILSRFIMDVSGQIEQQTWVERTKQWIWFWSRPETQCGIYSFCGAFSTCSQNKLPFCSCLTGFQPRSEADWKQSSPLGASRIPHWITSLTTNSSKAVGSAGACHTTCANNCSCNAYSFVDNQCLLWEVVLIVYRKKRMLVRKTTMKGLLVAFVYIDLQISTKNFSNKLGVGGFGSVFKGVLSDSFIVAVKRLECLGQGEKQFRSKVSTIGTIQHVNLVRLRGFCAEGKNKLVVYDYMPNGSLHSHLFHEKQDNVLNWKTRYQIALGIAKGLVYLHEKCRECMIHCDIKPENILLDANFGTKIADFGLAKLVGRDFSRVLTTMRGTRGNLAPEWL</sequence>
<dbReference type="SUPFAM" id="SSF56112">
    <property type="entry name" value="Protein kinase-like (PK-like)"/>
    <property type="match status" value="1"/>
</dbReference>
<keyword evidence="2" id="KW-0808">Transferase</keyword>
<dbReference type="GO" id="GO:0004674">
    <property type="term" value="F:protein serine/threonine kinase activity"/>
    <property type="evidence" value="ECO:0007669"/>
    <property type="project" value="UniProtKB-KW"/>
</dbReference>
<dbReference type="STRING" id="35608.A0A2U1MK01"/>
<comment type="caution">
    <text evidence="14">The sequence shown here is derived from an EMBL/GenBank/DDBJ whole genome shotgun (WGS) entry which is preliminary data.</text>
</comment>
<organism evidence="14 15">
    <name type="scientific">Artemisia annua</name>
    <name type="common">Sweet wormwood</name>
    <dbReference type="NCBI Taxonomy" id="35608"/>
    <lineage>
        <taxon>Eukaryota</taxon>
        <taxon>Viridiplantae</taxon>
        <taxon>Streptophyta</taxon>
        <taxon>Embryophyta</taxon>
        <taxon>Tracheophyta</taxon>
        <taxon>Spermatophyta</taxon>
        <taxon>Magnoliopsida</taxon>
        <taxon>eudicotyledons</taxon>
        <taxon>Gunneridae</taxon>
        <taxon>Pentapetalae</taxon>
        <taxon>asterids</taxon>
        <taxon>campanulids</taxon>
        <taxon>Asterales</taxon>
        <taxon>Asteraceae</taxon>
        <taxon>Asteroideae</taxon>
        <taxon>Anthemideae</taxon>
        <taxon>Artemisiinae</taxon>
        <taxon>Artemisia</taxon>
    </lineage>
</organism>
<keyword evidence="12" id="KW-0723">Serine/threonine-protein kinase</keyword>
<keyword evidence="6" id="KW-0418">Kinase</keyword>
<dbReference type="PROSITE" id="PS00108">
    <property type="entry name" value="PROTEIN_KINASE_ST"/>
    <property type="match status" value="1"/>
</dbReference>
<evidence type="ECO:0000256" key="11">
    <source>
        <dbReference type="PROSITE-ProRule" id="PRU10141"/>
    </source>
</evidence>
<evidence type="ECO:0000256" key="4">
    <source>
        <dbReference type="ARBA" id="ARBA00022729"/>
    </source>
</evidence>
<evidence type="ECO:0000256" key="10">
    <source>
        <dbReference type="ARBA" id="ARBA00023157"/>
    </source>
</evidence>
<dbReference type="FunFam" id="3.30.200.20:FF:000178">
    <property type="entry name" value="serine/threonine-protein kinase PBS1-like"/>
    <property type="match status" value="1"/>
</dbReference>
<keyword evidence="4" id="KW-0732">Signal</keyword>
<evidence type="ECO:0000256" key="12">
    <source>
        <dbReference type="RuleBase" id="RU000304"/>
    </source>
</evidence>
<evidence type="ECO:0000256" key="6">
    <source>
        <dbReference type="ARBA" id="ARBA00022777"/>
    </source>
</evidence>
<evidence type="ECO:0000256" key="8">
    <source>
        <dbReference type="ARBA" id="ARBA00022989"/>
    </source>
</evidence>
<keyword evidence="8" id="KW-1133">Transmembrane helix</keyword>
<comment type="subcellular location">
    <subcellularLocation>
        <location evidence="1">Membrane</location>
        <topology evidence="1">Single-pass membrane protein</topology>
    </subcellularLocation>
</comment>
<evidence type="ECO:0000259" key="13">
    <source>
        <dbReference type="PROSITE" id="PS50011"/>
    </source>
</evidence>
<keyword evidence="3" id="KW-0812">Transmembrane</keyword>
<dbReference type="InterPro" id="IPR008271">
    <property type="entry name" value="Ser/Thr_kinase_AS"/>
</dbReference>
<evidence type="ECO:0000313" key="15">
    <source>
        <dbReference type="Proteomes" id="UP000245207"/>
    </source>
</evidence>
<keyword evidence="5 11" id="KW-0547">Nucleotide-binding</keyword>
<dbReference type="InterPro" id="IPR011009">
    <property type="entry name" value="Kinase-like_dom_sf"/>
</dbReference>
<dbReference type="InterPro" id="IPR003609">
    <property type="entry name" value="Pan_app"/>
</dbReference>
<accession>A0A2U1MK01</accession>
<dbReference type="SMART" id="SM00220">
    <property type="entry name" value="S_TKc"/>
    <property type="match status" value="1"/>
</dbReference>
<evidence type="ECO:0000256" key="3">
    <source>
        <dbReference type="ARBA" id="ARBA00022692"/>
    </source>
</evidence>
<feature type="domain" description="Protein kinase" evidence="13">
    <location>
        <begin position="297"/>
        <end position="469"/>
    </location>
</feature>
<dbReference type="SUPFAM" id="SSF57414">
    <property type="entry name" value="Hairpin loop containing domain-like"/>
    <property type="match status" value="1"/>
</dbReference>
<evidence type="ECO:0000256" key="9">
    <source>
        <dbReference type="ARBA" id="ARBA00023136"/>
    </source>
</evidence>
<evidence type="ECO:0000256" key="2">
    <source>
        <dbReference type="ARBA" id="ARBA00022679"/>
    </source>
</evidence>
<keyword evidence="7 11" id="KW-0067">ATP-binding</keyword>
<dbReference type="Proteomes" id="UP000245207">
    <property type="component" value="Unassembled WGS sequence"/>
</dbReference>
<dbReference type="PANTHER" id="PTHR47974">
    <property type="entry name" value="OS07G0415500 PROTEIN"/>
    <property type="match status" value="1"/>
</dbReference>
<name>A0A2U1MK01_ARTAN</name>
<dbReference type="PANTHER" id="PTHR47974:SF19">
    <property type="entry name" value="RECEPTOR-LIKE SERINE_THREONINE-PROTEIN KINASE"/>
    <property type="match status" value="1"/>
</dbReference>
<dbReference type="Gene3D" id="3.50.4.10">
    <property type="entry name" value="Hepatocyte Growth Factor"/>
    <property type="match status" value="1"/>
</dbReference>
<keyword evidence="9" id="KW-0472">Membrane</keyword>
<dbReference type="EMBL" id="PKPP01005075">
    <property type="protein sequence ID" value="PWA61568.1"/>
    <property type="molecule type" value="Genomic_DNA"/>
</dbReference>
<evidence type="ECO:0000256" key="7">
    <source>
        <dbReference type="ARBA" id="ARBA00022840"/>
    </source>
</evidence>
<dbReference type="Gene3D" id="1.10.510.10">
    <property type="entry name" value="Transferase(Phosphotransferase) domain 1"/>
    <property type="match status" value="1"/>
</dbReference>
<evidence type="ECO:0000256" key="1">
    <source>
        <dbReference type="ARBA" id="ARBA00004167"/>
    </source>
</evidence>
<dbReference type="InterPro" id="IPR000719">
    <property type="entry name" value="Prot_kinase_dom"/>
</dbReference>
<dbReference type="GO" id="GO:0005524">
    <property type="term" value="F:ATP binding"/>
    <property type="evidence" value="ECO:0007669"/>
    <property type="project" value="UniProtKB-UniRule"/>
</dbReference>
<gene>
    <name evidence="14" type="ORF">CTI12_AA373020</name>
</gene>
<dbReference type="Pfam" id="PF00069">
    <property type="entry name" value="Pkinase"/>
    <property type="match status" value="1"/>
</dbReference>
<dbReference type="InterPro" id="IPR000858">
    <property type="entry name" value="S_locus_glycoprot_dom"/>
</dbReference>
<dbReference type="Pfam" id="PF00954">
    <property type="entry name" value="S_locus_glycop"/>
    <property type="match status" value="1"/>
</dbReference>
<feature type="binding site" evidence="11">
    <location>
        <position position="325"/>
    </location>
    <ligand>
        <name>ATP</name>
        <dbReference type="ChEBI" id="CHEBI:30616"/>
    </ligand>
</feature>
<dbReference type="FunFam" id="1.10.510.10:FF:001424">
    <property type="entry name" value="Protein kinase superfamily protein"/>
    <property type="match status" value="1"/>
</dbReference>
<keyword evidence="15" id="KW-1185">Reference proteome</keyword>
<proteinExistence type="inferred from homology"/>
<dbReference type="GO" id="GO:0048544">
    <property type="term" value="P:recognition of pollen"/>
    <property type="evidence" value="ECO:0007669"/>
    <property type="project" value="InterPro"/>
</dbReference>
<comment type="similarity">
    <text evidence="12">Belongs to the protein kinase superfamily.</text>
</comment>
<protein>
    <submittedName>
        <fullName evidence="14">S-locus glycoprotein domain-containing protein</fullName>
    </submittedName>
</protein>
<keyword evidence="10" id="KW-1015">Disulfide bond</keyword>
<dbReference type="OrthoDB" id="4062651at2759"/>
<dbReference type="PROSITE" id="PS00107">
    <property type="entry name" value="PROTEIN_KINASE_ATP"/>
    <property type="match status" value="1"/>
</dbReference>
<dbReference type="GO" id="GO:0016020">
    <property type="term" value="C:membrane"/>
    <property type="evidence" value="ECO:0007669"/>
    <property type="project" value="UniProtKB-SubCell"/>
</dbReference>
<dbReference type="PROSITE" id="PS50011">
    <property type="entry name" value="PROTEIN_KINASE_DOM"/>
    <property type="match status" value="1"/>
</dbReference>
<dbReference type="Gene3D" id="3.30.200.20">
    <property type="entry name" value="Phosphorylase Kinase, domain 1"/>
    <property type="match status" value="1"/>
</dbReference>
<reference evidence="14 15" key="1">
    <citation type="journal article" date="2018" name="Mol. Plant">
        <title>The genome of Artemisia annua provides insight into the evolution of Asteraceae family and artemisinin biosynthesis.</title>
        <authorList>
            <person name="Shen Q."/>
            <person name="Zhang L."/>
            <person name="Liao Z."/>
            <person name="Wang S."/>
            <person name="Yan T."/>
            <person name="Shi P."/>
            <person name="Liu M."/>
            <person name="Fu X."/>
            <person name="Pan Q."/>
            <person name="Wang Y."/>
            <person name="Lv Z."/>
            <person name="Lu X."/>
            <person name="Zhang F."/>
            <person name="Jiang W."/>
            <person name="Ma Y."/>
            <person name="Chen M."/>
            <person name="Hao X."/>
            <person name="Li L."/>
            <person name="Tang Y."/>
            <person name="Lv G."/>
            <person name="Zhou Y."/>
            <person name="Sun X."/>
            <person name="Brodelius P.E."/>
            <person name="Rose J.K.C."/>
            <person name="Tang K."/>
        </authorList>
    </citation>
    <scope>NUCLEOTIDE SEQUENCE [LARGE SCALE GENOMIC DNA]</scope>
    <source>
        <strain evidence="15">cv. Huhao1</strain>
        <tissue evidence="14">Leaf</tissue>
    </source>
</reference>
<evidence type="ECO:0000256" key="5">
    <source>
        <dbReference type="ARBA" id="ARBA00022741"/>
    </source>
</evidence>
<dbReference type="AlphaFoldDB" id="A0A2U1MK01"/>